<dbReference type="SUPFAM" id="SSF68906">
    <property type="entry name" value="SAP domain"/>
    <property type="match status" value="1"/>
</dbReference>
<dbReference type="Pfam" id="PF02037">
    <property type="entry name" value="SAP"/>
    <property type="match status" value="1"/>
</dbReference>
<dbReference type="InterPro" id="IPR025954">
    <property type="entry name" value="DBC1/CARP1_inactive_NUDIX"/>
</dbReference>
<dbReference type="SMART" id="SM00513">
    <property type="entry name" value="SAP"/>
    <property type="match status" value="1"/>
</dbReference>
<feature type="compositionally biased region" description="Low complexity" evidence="13">
    <location>
        <begin position="302"/>
        <end position="337"/>
    </location>
</feature>
<evidence type="ECO:0000256" key="12">
    <source>
        <dbReference type="SAM" id="Coils"/>
    </source>
</evidence>
<dbReference type="PROSITE" id="PS00028">
    <property type="entry name" value="ZINC_FINGER_C2H2_1"/>
    <property type="match status" value="2"/>
</dbReference>
<evidence type="ECO:0000256" key="8">
    <source>
        <dbReference type="ARBA" id="ARBA00023125"/>
    </source>
</evidence>
<evidence type="ECO:0000256" key="3">
    <source>
        <dbReference type="ARBA" id="ARBA00006991"/>
    </source>
</evidence>
<dbReference type="Proteomes" id="UP000677054">
    <property type="component" value="Unassembled WGS sequence"/>
</dbReference>
<dbReference type="GO" id="GO:0005737">
    <property type="term" value="C:cytoplasm"/>
    <property type="evidence" value="ECO:0007669"/>
    <property type="project" value="UniProtKB-SubCell"/>
</dbReference>
<protein>
    <submittedName>
        <fullName evidence="17">Uncharacterized protein</fullName>
    </submittedName>
</protein>
<dbReference type="GO" id="GO:0005634">
    <property type="term" value="C:nucleus"/>
    <property type="evidence" value="ECO:0007669"/>
    <property type="project" value="UniProtKB-SubCell"/>
</dbReference>
<evidence type="ECO:0000259" key="15">
    <source>
        <dbReference type="PROSITE" id="PS50157"/>
    </source>
</evidence>
<evidence type="ECO:0000256" key="9">
    <source>
        <dbReference type="ARBA" id="ARBA00023163"/>
    </source>
</evidence>
<keyword evidence="5" id="KW-0597">Phosphoprotein</keyword>
<dbReference type="Pfam" id="PF00651">
    <property type="entry name" value="BTB"/>
    <property type="match status" value="1"/>
</dbReference>
<dbReference type="GO" id="GO:0008270">
    <property type="term" value="F:zinc ion binding"/>
    <property type="evidence" value="ECO:0007669"/>
    <property type="project" value="UniProtKB-KW"/>
</dbReference>
<dbReference type="InterPro" id="IPR036236">
    <property type="entry name" value="Znf_C2H2_sf"/>
</dbReference>
<evidence type="ECO:0000256" key="11">
    <source>
        <dbReference type="PROSITE-ProRule" id="PRU00042"/>
    </source>
</evidence>
<dbReference type="EMBL" id="CAJPEV010000919">
    <property type="protein sequence ID" value="CAG0889508.1"/>
    <property type="molecule type" value="Genomic_DNA"/>
</dbReference>
<dbReference type="SUPFAM" id="SSF54695">
    <property type="entry name" value="POZ domain"/>
    <property type="match status" value="1"/>
</dbReference>
<dbReference type="Pfam" id="PF19256">
    <property type="entry name" value="LAIKA"/>
    <property type="match status" value="1"/>
</dbReference>
<reference evidence="17" key="1">
    <citation type="submission" date="2020-11" db="EMBL/GenBank/DDBJ databases">
        <authorList>
            <person name="Tran Van P."/>
        </authorList>
    </citation>
    <scope>NUCLEOTIDE SEQUENCE</scope>
</reference>
<dbReference type="InterPro" id="IPR000210">
    <property type="entry name" value="BTB/POZ_dom"/>
</dbReference>
<feature type="compositionally biased region" description="Basic and acidic residues" evidence="13">
    <location>
        <begin position="244"/>
        <end position="277"/>
    </location>
</feature>
<dbReference type="SMART" id="SM00355">
    <property type="entry name" value="ZnF_C2H2"/>
    <property type="match status" value="2"/>
</dbReference>
<accession>A0A7R8X9C1</accession>
<evidence type="ECO:0000256" key="10">
    <source>
        <dbReference type="ARBA" id="ARBA00023242"/>
    </source>
</evidence>
<dbReference type="InterPro" id="IPR011333">
    <property type="entry name" value="SKP1/BTB/POZ_sf"/>
</dbReference>
<keyword evidence="11" id="KW-0862">Zinc</keyword>
<keyword evidence="18" id="KW-1185">Reference proteome</keyword>
<evidence type="ECO:0000256" key="5">
    <source>
        <dbReference type="ARBA" id="ARBA00022553"/>
    </source>
</evidence>
<evidence type="ECO:0000259" key="16">
    <source>
        <dbReference type="PROSITE" id="PS50800"/>
    </source>
</evidence>
<dbReference type="InterPro" id="IPR025224">
    <property type="entry name" value="CCAR1/CCAR2"/>
</dbReference>
<dbReference type="GO" id="GO:0003677">
    <property type="term" value="F:DNA binding"/>
    <property type="evidence" value="ECO:0007669"/>
    <property type="project" value="UniProtKB-KW"/>
</dbReference>
<dbReference type="InterPro" id="IPR025223">
    <property type="entry name" value="S1-like_RNA-bd_dom"/>
</dbReference>
<dbReference type="Pfam" id="PF14443">
    <property type="entry name" value="DBC1"/>
    <property type="match status" value="1"/>
</dbReference>
<dbReference type="SUPFAM" id="SSF57667">
    <property type="entry name" value="beta-beta-alpha zinc fingers"/>
    <property type="match status" value="1"/>
</dbReference>
<feature type="domain" description="SAP" evidence="16">
    <location>
        <begin position="1082"/>
        <end position="1116"/>
    </location>
</feature>
<keyword evidence="7 12" id="KW-0175">Coiled coil</keyword>
<feature type="region of interest" description="Disordered" evidence="13">
    <location>
        <begin position="1159"/>
        <end position="1183"/>
    </location>
</feature>
<dbReference type="Gene3D" id="3.30.710.10">
    <property type="entry name" value="Potassium Channel Kv1.1, Chain A"/>
    <property type="match status" value="1"/>
</dbReference>
<gene>
    <name evidence="17" type="ORF">DSTB1V02_LOCUS5541</name>
</gene>
<feature type="compositionally biased region" description="Basic and acidic residues" evidence="13">
    <location>
        <begin position="642"/>
        <end position="651"/>
    </location>
</feature>
<comment type="similarity">
    <text evidence="3">Belongs to the krueppel C2H2-type zinc-finger protein family.</text>
</comment>
<feature type="coiled-coil region" evidence="12">
    <location>
        <begin position="1191"/>
        <end position="1223"/>
    </location>
</feature>
<dbReference type="OrthoDB" id="21006at2759"/>
<keyword evidence="8" id="KW-0238">DNA-binding</keyword>
<feature type="compositionally biased region" description="Polar residues" evidence="13">
    <location>
        <begin position="662"/>
        <end position="672"/>
    </location>
</feature>
<feature type="domain" description="BTB" evidence="14">
    <location>
        <begin position="26"/>
        <end position="92"/>
    </location>
</feature>
<feature type="coiled-coil region" evidence="12">
    <location>
        <begin position="1481"/>
        <end position="1575"/>
    </location>
</feature>
<feature type="region of interest" description="Disordered" evidence="13">
    <location>
        <begin position="443"/>
        <end position="467"/>
    </location>
</feature>
<dbReference type="Pfam" id="PF14444">
    <property type="entry name" value="S1-like"/>
    <property type="match status" value="1"/>
</dbReference>
<keyword evidence="11" id="KW-0863">Zinc-finger</keyword>
<dbReference type="EMBL" id="LR900436">
    <property type="protein sequence ID" value="CAD7245673.1"/>
    <property type="molecule type" value="Genomic_DNA"/>
</dbReference>
<dbReference type="InterPro" id="IPR036361">
    <property type="entry name" value="SAP_dom_sf"/>
</dbReference>
<dbReference type="InterPro" id="IPR003034">
    <property type="entry name" value="SAP_dom"/>
</dbReference>
<dbReference type="Gene3D" id="3.30.160.60">
    <property type="entry name" value="Classic Zinc Finger"/>
    <property type="match status" value="2"/>
</dbReference>
<evidence type="ECO:0000256" key="7">
    <source>
        <dbReference type="ARBA" id="ARBA00023054"/>
    </source>
</evidence>
<feature type="compositionally biased region" description="Low complexity" evidence="13">
    <location>
        <begin position="281"/>
        <end position="293"/>
    </location>
</feature>
<feature type="region of interest" description="Disordered" evidence="13">
    <location>
        <begin position="1024"/>
        <end position="1085"/>
    </location>
</feature>
<dbReference type="InterPro" id="IPR013087">
    <property type="entry name" value="Znf_C2H2_type"/>
</dbReference>
<evidence type="ECO:0000256" key="6">
    <source>
        <dbReference type="ARBA" id="ARBA00023015"/>
    </source>
</evidence>
<dbReference type="FunFam" id="3.30.160.60:FF:000931">
    <property type="entry name" value="zinc finger protein 697"/>
    <property type="match status" value="1"/>
</dbReference>
<sequence length="1741" mass="195416">MFLKWSNHKSSFLEVLDYLLERGLFVDVTLASEEGEKYAVHKIVLCACSPYFQKLLADNRCEHPIVILKDVKSKEMRALIEFMYKGEICVAQSDLDSLLRTAECLQIRGLCETQTSSTNLESQEVTDFSEQTHIPHQPLKRTLLPSDVSVPGPGGKRFRSPATSCLPMALSSPIYSGFHPPFSPMSNGFTAEGSSQVALFSGPSVVMSEGGSPKPSAGSSDDTPNSGDRIAGTATLVPESLSGLEEREKSNEEKESWKDQWGDPECRPENLSIKREENDSEQSMSPPQSSQSQGDITIGTNASLAAASSQPSLAHERPASSPSMGASTSTGSGSASSNHIWGSVGVENSASSFYHANSLYAERLRQHFTQNFDMMYRLLRDQSKDIVGFHHCLFCGKQIRDASNFKKHLRTHTGEKPYPCRICGRAFSRSENLKMHMRNRHPTLVPSPILPPPSSQGTASRLTPPTDPEQLEFKYKHSKKWMNKAGLVVVGSEVGTWHSILQLESPRTHLGSEQGMKMEGRPVTLPQVPPLASGLGAAPGIGSPYGSHVTGGGIGLDPFSQVLQSHHPLQRVFTGTITKMAENNKQGFVNKTVFFHDSNLVGTKKAKVGDKVLVEAVYNPNAPFQWSATRVQFLSTDGAAHGQERDGDMCSHGKHPRHSPLSPHTQSDTIPKTNKHHSKSPSQRSRNQDQDQHQSRSSEHHGEESRPVSSQTGVRSRWKGGRTLTPRYNVTIPRIDFSLKECGVMELKRRYTNLYIPSDFFQGKLSWLSTFPTKSPFPLGVSRVPFFILNKQCVQPIYANDEKLFPPDADYSYSAKVMLLSCPVLWDLFQMCCSLAQDSDDIRSVFLHPARAIKFLVGTRGRSEVMAIGGPYSPALDGPNPGQNPLTLIKTAIRTTMALTGIDLSACTRWCYPRFLSIRYQFLEVNYHRSDEEVVERVVMFIPDLWNALPSLDDYQQLLPLYQEQLETKLRGDVYHPHHRSSLNQASSFISFLVPLTFYHSIQLFLSFVSLKLSPAQGVLEGQETCGKRMEGPQEEVHEGPSLGSPPAPASGGSERSLRRRGVSSNASKSSPRTPPSLENDLKHLKISDLRRQLEERGLSPKGLKTQLISRLARAIQEDMEGEKMGVGERLEKNQDTVGGEGEAGNLELTDADNLEQEADQDGTHGKDHNVDTAEGHIETQGPESGNVVYMKEIKEEVGDVDRKNQEVDKDLDKEERDRLEKAFKLPPTPHILVHPSPTAKSGQFDCSLKSLSVLLDYRRDDAKEHSFEVSLFVELFNEMLIRDFACIIYRVLLKKLMDKEKKQNGEEKEIDKEKQVKEKEGNGTHKDRKMLTVRPKLLLAFVYFDVNHCDYIHEKDLEEILLLAGMDLSRAQVVISSLLLSLPSKSLFLNAEQGSIVLQARKLVSCVASGGKVYYRELTDEEDTGDNQELDDTSLLDILAQPLEEESEKKDQDEFKVMYGGMVVDVEKLQATLTRTEAAQIAAVARVQDLQQQLESVKKEAGHVESERKSLLEENRDIRRRLHEAEDQLTKYIMAVKEVGKAINPLLPSESQHSKDREDQLMTLTEEVRQEEESSPKSSVSHTSRKVKLTYKHLCPKYKITSNSDFPTAIENVKMKIQAWGLRIRRYTKRVNYFRHNERLTNNQKLFYRELGTKPIEVKKIPGKAEVEEFWSDIMECPVNHNVDATWLRRLEEKGYKKLKSLVPFMSEVNSMACKDKLMYKSRRRRFETTSHSEDLRAVI</sequence>
<dbReference type="CDD" id="cd18315">
    <property type="entry name" value="BTB_POZ_BAB-like"/>
    <property type="match status" value="1"/>
</dbReference>
<feature type="compositionally biased region" description="Basic and acidic residues" evidence="13">
    <location>
        <begin position="686"/>
        <end position="706"/>
    </location>
</feature>
<dbReference type="Gene3D" id="1.10.720.30">
    <property type="entry name" value="SAP domain"/>
    <property type="match status" value="1"/>
</dbReference>
<feature type="region of interest" description="Disordered" evidence="13">
    <location>
        <begin position="1304"/>
        <end position="1326"/>
    </location>
</feature>
<feature type="compositionally biased region" description="Polar residues" evidence="13">
    <location>
        <begin position="217"/>
        <end position="226"/>
    </location>
</feature>
<evidence type="ECO:0000313" key="18">
    <source>
        <dbReference type="Proteomes" id="UP000677054"/>
    </source>
</evidence>
<evidence type="ECO:0000256" key="1">
    <source>
        <dbReference type="ARBA" id="ARBA00004123"/>
    </source>
</evidence>
<dbReference type="PROSITE" id="PS50097">
    <property type="entry name" value="BTB"/>
    <property type="match status" value="1"/>
</dbReference>
<dbReference type="SMART" id="SM00225">
    <property type="entry name" value="BTB"/>
    <property type="match status" value="1"/>
</dbReference>
<dbReference type="GO" id="GO:0006355">
    <property type="term" value="P:regulation of DNA-templated transcription"/>
    <property type="evidence" value="ECO:0007669"/>
    <property type="project" value="InterPro"/>
</dbReference>
<keyword evidence="9" id="KW-0804">Transcription</keyword>
<feature type="region of interest" description="Disordered" evidence="13">
    <location>
        <begin position="639"/>
        <end position="720"/>
    </location>
</feature>
<feature type="compositionally biased region" description="Basic and acidic residues" evidence="13">
    <location>
        <begin position="1162"/>
        <end position="1178"/>
    </location>
</feature>
<feature type="domain" description="C2H2-type" evidence="15">
    <location>
        <begin position="390"/>
        <end position="417"/>
    </location>
</feature>
<dbReference type="PANTHER" id="PTHR14304">
    <property type="entry name" value="CELL DIVISION CYCLE AND APOPTOSIS REGULATOR PROTEIN"/>
    <property type="match status" value="1"/>
</dbReference>
<proteinExistence type="inferred from homology"/>
<dbReference type="PROSITE" id="PS50800">
    <property type="entry name" value="SAP"/>
    <property type="match status" value="1"/>
</dbReference>
<evidence type="ECO:0000259" key="14">
    <source>
        <dbReference type="PROSITE" id="PS50097"/>
    </source>
</evidence>
<evidence type="ECO:0000256" key="4">
    <source>
        <dbReference type="ARBA" id="ARBA00022490"/>
    </source>
</evidence>
<keyword evidence="10" id="KW-0539">Nucleus</keyword>
<feature type="domain" description="C2H2-type" evidence="15">
    <location>
        <begin position="418"/>
        <end position="446"/>
    </location>
</feature>
<dbReference type="SMART" id="SM01122">
    <property type="entry name" value="DBC1"/>
    <property type="match status" value="1"/>
</dbReference>
<keyword evidence="6" id="KW-0805">Transcription regulation</keyword>
<keyword evidence="11" id="KW-0479">Metal-binding</keyword>
<dbReference type="PROSITE" id="PS50157">
    <property type="entry name" value="ZINC_FINGER_C2H2_2"/>
    <property type="match status" value="2"/>
</dbReference>
<evidence type="ECO:0000256" key="13">
    <source>
        <dbReference type="SAM" id="MobiDB-lite"/>
    </source>
</evidence>
<organism evidence="17">
    <name type="scientific">Darwinula stevensoni</name>
    <dbReference type="NCBI Taxonomy" id="69355"/>
    <lineage>
        <taxon>Eukaryota</taxon>
        <taxon>Metazoa</taxon>
        <taxon>Ecdysozoa</taxon>
        <taxon>Arthropoda</taxon>
        <taxon>Crustacea</taxon>
        <taxon>Oligostraca</taxon>
        <taxon>Ostracoda</taxon>
        <taxon>Podocopa</taxon>
        <taxon>Podocopida</taxon>
        <taxon>Darwinulocopina</taxon>
        <taxon>Darwinuloidea</taxon>
        <taxon>Darwinulidae</taxon>
        <taxon>Darwinula</taxon>
    </lineage>
</organism>
<evidence type="ECO:0000313" key="17">
    <source>
        <dbReference type="EMBL" id="CAD7245673.1"/>
    </source>
</evidence>
<evidence type="ECO:0000256" key="2">
    <source>
        <dbReference type="ARBA" id="ARBA00004496"/>
    </source>
</evidence>
<comment type="subcellular location">
    <subcellularLocation>
        <location evidence="2">Cytoplasm</location>
    </subcellularLocation>
    <subcellularLocation>
        <location evidence="1">Nucleus</location>
    </subcellularLocation>
</comment>
<dbReference type="Pfam" id="PF00096">
    <property type="entry name" value="zf-C2H2"/>
    <property type="match status" value="1"/>
</dbReference>
<feature type="compositionally biased region" description="Basic and acidic residues" evidence="13">
    <location>
        <begin position="1026"/>
        <end position="1039"/>
    </location>
</feature>
<dbReference type="PANTHER" id="PTHR14304:SF11">
    <property type="entry name" value="SAP DOMAIN-CONTAINING PROTEIN"/>
    <property type="match status" value="1"/>
</dbReference>
<name>A0A7R8X9C1_9CRUS</name>
<keyword evidence="4" id="KW-0963">Cytoplasm</keyword>
<dbReference type="InterPro" id="IPR045353">
    <property type="entry name" value="LAIKA"/>
</dbReference>
<feature type="region of interest" description="Disordered" evidence="13">
    <location>
        <begin position="204"/>
        <end position="337"/>
    </location>
</feature>